<keyword evidence="2" id="KW-1185">Reference proteome</keyword>
<name>A0A1R4FYK9_9MICO</name>
<dbReference type="AlphaFoldDB" id="A0A1R4FYK9"/>
<sequence>MRTAGAVHAIIDTPPGDLSITKGALLAADLIVIPLQPTGADVAQMAETADFVDAVRRETGAPAVVLLTRMVKGTVAARTIRETLEPFGLPILTAEVPQAQAVGMVYGQPVNDLGHYATVLEELKEVAAA</sequence>
<organism evidence="1 2">
    <name type="scientific">Agrococcus casei LMG 22410</name>
    <dbReference type="NCBI Taxonomy" id="1255656"/>
    <lineage>
        <taxon>Bacteria</taxon>
        <taxon>Bacillati</taxon>
        <taxon>Actinomycetota</taxon>
        <taxon>Actinomycetes</taxon>
        <taxon>Micrococcales</taxon>
        <taxon>Microbacteriaceae</taxon>
        <taxon>Agrococcus</taxon>
    </lineage>
</organism>
<reference evidence="1 2" key="1">
    <citation type="submission" date="2017-02" db="EMBL/GenBank/DDBJ databases">
        <authorList>
            <person name="Peterson S.W."/>
        </authorList>
    </citation>
    <scope>NUCLEOTIDE SEQUENCE [LARGE SCALE GENOMIC DNA]</scope>
    <source>
        <strain evidence="1 2">LMG 22410</strain>
    </source>
</reference>
<dbReference type="Gene3D" id="3.40.50.300">
    <property type="entry name" value="P-loop containing nucleotide triphosphate hydrolases"/>
    <property type="match status" value="1"/>
</dbReference>
<dbReference type="CDD" id="cd02042">
    <property type="entry name" value="ParAB_family"/>
    <property type="match status" value="1"/>
</dbReference>
<dbReference type="InterPro" id="IPR050678">
    <property type="entry name" value="DNA_Partitioning_ATPase"/>
</dbReference>
<dbReference type="SUPFAM" id="SSF52540">
    <property type="entry name" value="P-loop containing nucleoside triphosphate hydrolases"/>
    <property type="match status" value="1"/>
</dbReference>
<protein>
    <recommendedName>
        <fullName evidence="3">Chromosome (Plasmid) partitioning protein ParA</fullName>
    </recommendedName>
</protein>
<evidence type="ECO:0008006" key="3">
    <source>
        <dbReference type="Google" id="ProtNLM"/>
    </source>
</evidence>
<evidence type="ECO:0000313" key="1">
    <source>
        <dbReference type="EMBL" id="SJM61080.1"/>
    </source>
</evidence>
<dbReference type="PANTHER" id="PTHR13696:SF96">
    <property type="entry name" value="COBQ_COBB_MIND_PARA NUCLEOTIDE BINDING DOMAIN-CONTAINING PROTEIN"/>
    <property type="match status" value="1"/>
</dbReference>
<dbReference type="EMBL" id="FUHU01000033">
    <property type="protein sequence ID" value="SJM61080.1"/>
    <property type="molecule type" value="Genomic_DNA"/>
</dbReference>
<accession>A0A1R4FYK9</accession>
<gene>
    <name evidence="1" type="ORF">CZ674_07510</name>
</gene>
<proteinExistence type="predicted"/>
<dbReference type="InterPro" id="IPR027417">
    <property type="entry name" value="P-loop_NTPase"/>
</dbReference>
<evidence type="ECO:0000313" key="2">
    <source>
        <dbReference type="Proteomes" id="UP000195787"/>
    </source>
</evidence>
<dbReference type="Proteomes" id="UP000195787">
    <property type="component" value="Unassembled WGS sequence"/>
</dbReference>
<dbReference type="PANTHER" id="PTHR13696">
    <property type="entry name" value="P-LOOP CONTAINING NUCLEOSIDE TRIPHOSPHATE HYDROLASE"/>
    <property type="match status" value="1"/>
</dbReference>